<dbReference type="InterPro" id="IPR015424">
    <property type="entry name" value="PyrdxlP-dep_Trfase"/>
</dbReference>
<gene>
    <name evidence="10" type="ORF">ET475_16955</name>
</gene>
<evidence type="ECO:0000313" key="10">
    <source>
        <dbReference type="EMBL" id="QAY61483.1"/>
    </source>
</evidence>
<keyword evidence="7" id="KW-0411">Iron-sulfur</keyword>
<dbReference type="GO" id="GO:0051536">
    <property type="term" value="F:iron-sulfur cluster binding"/>
    <property type="evidence" value="ECO:0007669"/>
    <property type="project" value="UniProtKB-KW"/>
</dbReference>
<comment type="catalytic activity">
    <reaction evidence="8">
        <text>(sulfur carrier)-H + L-cysteine = (sulfur carrier)-SH + L-alanine</text>
        <dbReference type="Rhea" id="RHEA:43892"/>
        <dbReference type="Rhea" id="RHEA-COMP:14737"/>
        <dbReference type="Rhea" id="RHEA-COMP:14739"/>
        <dbReference type="ChEBI" id="CHEBI:29917"/>
        <dbReference type="ChEBI" id="CHEBI:35235"/>
        <dbReference type="ChEBI" id="CHEBI:57972"/>
        <dbReference type="ChEBI" id="CHEBI:64428"/>
        <dbReference type="EC" id="2.8.1.7"/>
    </reaction>
</comment>
<dbReference type="AlphaFoldDB" id="A0A4P6EIR7"/>
<evidence type="ECO:0000256" key="7">
    <source>
        <dbReference type="ARBA" id="ARBA00023014"/>
    </source>
</evidence>
<evidence type="ECO:0000256" key="2">
    <source>
        <dbReference type="ARBA" id="ARBA00006490"/>
    </source>
</evidence>
<evidence type="ECO:0000259" key="9">
    <source>
        <dbReference type="Pfam" id="PF00266"/>
    </source>
</evidence>
<accession>A0A4P6EIR7</accession>
<dbReference type="EMBL" id="CP035494">
    <property type="protein sequence ID" value="QAY61483.1"/>
    <property type="molecule type" value="Genomic_DNA"/>
</dbReference>
<dbReference type="InterPro" id="IPR016454">
    <property type="entry name" value="Cysteine_dSase"/>
</dbReference>
<dbReference type="GO" id="GO:0046872">
    <property type="term" value="F:metal ion binding"/>
    <property type="evidence" value="ECO:0007669"/>
    <property type="project" value="UniProtKB-KW"/>
</dbReference>
<name>A0A4P6EIR7_9MICO</name>
<dbReference type="PANTHER" id="PTHR11601">
    <property type="entry name" value="CYSTEINE DESULFURYLASE FAMILY MEMBER"/>
    <property type="match status" value="1"/>
</dbReference>
<organism evidence="10 11">
    <name type="scientific">Microbacterium protaetiae</name>
    <dbReference type="NCBI Taxonomy" id="2509458"/>
    <lineage>
        <taxon>Bacteria</taxon>
        <taxon>Bacillati</taxon>
        <taxon>Actinomycetota</taxon>
        <taxon>Actinomycetes</taxon>
        <taxon>Micrococcales</taxon>
        <taxon>Microbacteriaceae</taxon>
        <taxon>Microbacterium</taxon>
    </lineage>
</organism>
<keyword evidence="6" id="KW-0408">Iron</keyword>
<dbReference type="PIRSF" id="PIRSF005572">
    <property type="entry name" value="NifS"/>
    <property type="match status" value="1"/>
</dbReference>
<dbReference type="Pfam" id="PF00266">
    <property type="entry name" value="Aminotran_5"/>
    <property type="match status" value="1"/>
</dbReference>
<evidence type="ECO:0000256" key="4">
    <source>
        <dbReference type="ARBA" id="ARBA00022723"/>
    </source>
</evidence>
<evidence type="ECO:0000256" key="1">
    <source>
        <dbReference type="ARBA" id="ARBA00001933"/>
    </source>
</evidence>
<dbReference type="OrthoDB" id="9808002at2"/>
<evidence type="ECO:0000256" key="8">
    <source>
        <dbReference type="ARBA" id="ARBA00050776"/>
    </source>
</evidence>
<protein>
    <submittedName>
        <fullName evidence="10">Cysteine desulfurase</fullName>
    </submittedName>
</protein>
<reference evidence="10 11" key="1">
    <citation type="submission" date="2019-01" db="EMBL/GenBank/DDBJ databases">
        <title>Genome sequencing of strain DFW100M-13.</title>
        <authorList>
            <person name="Heo J."/>
            <person name="Kim S.-J."/>
            <person name="Kim J.-S."/>
            <person name="Hong S.-B."/>
            <person name="Kwon S.-W."/>
        </authorList>
    </citation>
    <scope>NUCLEOTIDE SEQUENCE [LARGE SCALE GENOMIC DNA]</scope>
    <source>
        <strain evidence="10 11">DFW100M-13</strain>
    </source>
</reference>
<sequence>MTVYLDHAATTPLRDEARDAWLDAAARCGNASSIHRAGQDARRLLEESRERLAAVLDCDPIEVVFTSGGTESINTALKGLWWARADGTDAMVLPDGEHHATLDTVQWLHDHEHAPVRAVALDAAGRVPAEAFADALPGAAVATALVANNEVGTINDADALAHAASQAGVPLHLDAVAAFGHIPVAFRAWRGDARGQSGLCALSVSAHKIGGPVGVGALVVSRHAAPTALLQGGGQQRSLRSGTQDVAGAAAFAVAAECAWAERDAEAARLAALRDRLVRGIRASVDDAQLLGDPHDRLPGNAHVLFPGALGETLLFLLDRADVCASTGSACQAGIPEPSHVVTAIGRSDAEARQVLRFTLGRTSTEGDIDALLAVLPQVVERARASSGPRSVSRS</sequence>
<dbReference type="InterPro" id="IPR000192">
    <property type="entry name" value="Aminotrans_V_dom"/>
</dbReference>
<keyword evidence="4" id="KW-0479">Metal-binding</keyword>
<evidence type="ECO:0000256" key="3">
    <source>
        <dbReference type="ARBA" id="ARBA00022679"/>
    </source>
</evidence>
<evidence type="ECO:0000313" key="11">
    <source>
        <dbReference type="Proteomes" id="UP000293995"/>
    </source>
</evidence>
<dbReference type="Gene3D" id="3.90.1150.10">
    <property type="entry name" value="Aspartate Aminotransferase, domain 1"/>
    <property type="match status" value="1"/>
</dbReference>
<dbReference type="InterPro" id="IPR015421">
    <property type="entry name" value="PyrdxlP-dep_Trfase_major"/>
</dbReference>
<dbReference type="RefSeq" id="WP_129393011.1">
    <property type="nucleotide sequence ID" value="NZ_CP035494.1"/>
</dbReference>
<comment type="similarity">
    <text evidence="2">Belongs to the class-V pyridoxal-phosphate-dependent aminotransferase family. NifS/IscS subfamily.</text>
</comment>
<dbReference type="PANTHER" id="PTHR11601:SF34">
    <property type="entry name" value="CYSTEINE DESULFURASE"/>
    <property type="match status" value="1"/>
</dbReference>
<keyword evidence="5" id="KW-0663">Pyridoxal phosphate</keyword>
<dbReference type="Gene3D" id="3.40.640.10">
    <property type="entry name" value="Type I PLP-dependent aspartate aminotransferase-like (Major domain)"/>
    <property type="match status" value="1"/>
</dbReference>
<evidence type="ECO:0000256" key="5">
    <source>
        <dbReference type="ARBA" id="ARBA00022898"/>
    </source>
</evidence>
<feature type="domain" description="Aminotransferase class V" evidence="9">
    <location>
        <begin position="3"/>
        <end position="372"/>
    </location>
</feature>
<dbReference type="KEGG" id="mprt:ET475_16955"/>
<dbReference type="Proteomes" id="UP000293995">
    <property type="component" value="Chromosome"/>
</dbReference>
<keyword evidence="3" id="KW-0808">Transferase</keyword>
<proteinExistence type="inferred from homology"/>
<dbReference type="InterPro" id="IPR015422">
    <property type="entry name" value="PyrdxlP-dep_Trfase_small"/>
</dbReference>
<keyword evidence="11" id="KW-1185">Reference proteome</keyword>
<comment type="cofactor">
    <cofactor evidence="1">
        <name>pyridoxal 5'-phosphate</name>
        <dbReference type="ChEBI" id="CHEBI:597326"/>
    </cofactor>
</comment>
<dbReference type="Gene3D" id="1.10.260.50">
    <property type="match status" value="1"/>
</dbReference>
<dbReference type="GO" id="GO:0031071">
    <property type="term" value="F:cysteine desulfurase activity"/>
    <property type="evidence" value="ECO:0007669"/>
    <property type="project" value="UniProtKB-EC"/>
</dbReference>
<evidence type="ECO:0000256" key="6">
    <source>
        <dbReference type="ARBA" id="ARBA00023004"/>
    </source>
</evidence>
<dbReference type="SUPFAM" id="SSF53383">
    <property type="entry name" value="PLP-dependent transferases"/>
    <property type="match status" value="1"/>
</dbReference>